<feature type="region of interest" description="Disordered" evidence="1">
    <location>
        <begin position="19"/>
        <end position="53"/>
    </location>
</feature>
<feature type="compositionally biased region" description="Basic and acidic residues" evidence="1">
    <location>
        <begin position="19"/>
        <end position="38"/>
    </location>
</feature>
<protein>
    <submittedName>
        <fullName evidence="2">Uncharacterized protein</fullName>
    </submittedName>
</protein>
<dbReference type="GO" id="GO:0031047">
    <property type="term" value="P:regulatory ncRNA-mediated gene silencing"/>
    <property type="evidence" value="ECO:0007669"/>
    <property type="project" value="InterPro"/>
</dbReference>
<dbReference type="STRING" id="3760.A0A251PSS8"/>
<dbReference type="PANTHER" id="PTHR46602:SF1">
    <property type="entry name" value="PROTEIN SUPPRESSOR OF GENE SILENCING 3"/>
    <property type="match status" value="1"/>
</dbReference>
<reference evidence="2 3" key="1">
    <citation type="journal article" date="2013" name="Nat. Genet.">
        <title>The high-quality draft genome of peach (Prunus persica) identifies unique patterns of genetic diversity, domestication and genome evolution.</title>
        <authorList>
            <consortium name="International Peach Genome Initiative"/>
            <person name="Verde I."/>
            <person name="Abbott A.G."/>
            <person name="Scalabrin S."/>
            <person name="Jung S."/>
            <person name="Shu S."/>
            <person name="Marroni F."/>
            <person name="Zhebentyayeva T."/>
            <person name="Dettori M.T."/>
            <person name="Grimwood J."/>
            <person name="Cattonaro F."/>
            <person name="Zuccolo A."/>
            <person name="Rossini L."/>
            <person name="Jenkins J."/>
            <person name="Vendramin E."/>
            <person name="Meisel L.A."/>
            <person name="Decroocq V."/>
            <person name="Sosinski B."/>
            <person name="Prochnik S."/>
            <person name="Mitros T."/>
            <person name="Policriti A."/>
            <person name="Cipriani G."/>
            <person name="Dondini L."/>
            <person name="Ficklin S."/>
            <person name="Goodstein D.M."/>
            <person name="Xuan P."/>
            <person name="Del Fabbro C."/>
            <person name="Aramini V."/>
            <person name="Copetti D."/>
            <person name="Gonzalez S."/>
            <person name="Horner D.S."/>
            <person name="Falchi R."/>
            <person name="Lucas S."/>
            <person name="Mica E."/>
            <person name="Maldonado J."/>
            <person name="Lazzari B."/>
            <person name="Bielenberg D."/>
            <person name="Pirona R."/>
            <person name="Miculan M."/>
            <person name="Barakat A."/>
            <person name="Testolin R."/>
            <person name="Stella A."/>
            <person name="Tartarini S."/>
            <person name="Tonutti P."/>
            <person name="Arus P."/>
            <person name="Orellana A."/>
            <person name="Wells C."/>
            <person name="Main D."/>
            <person name="Vizzotto G."/>
            <person name="Silva H."/>
            <person name="Salamini F."/>
            <person name="Schmutz J."/>
            <person name="Morgante M."/>
            <person name="Rokhsar D.S."/>
        </authorList>
    </citation>
    <scope>NUCLEOTIDE SEQUENCE [LARGE SCALE GENOMIC DNA]</scope>
    <source>
        <strain evidence="3">cv. Nemared</strain>
    </source>
</reference>
<dbReference type="EMBL" id="CM007654">
    <property type="protein sequence ID" value="ONI14634.1"/>
    <property type="molecule type" value="Genomic_DNA"/>
</dbReference>
<keyword evidence="3" id="KW-1185">Reference proteome</keyword>
<dbReference type="AlphaFoldDB" id="A0A251PSS8"/>
<gene>
    <name evidence="2" type="ORF">PRUPE_4G289200</name>
</gene>
<proteinExistence type="predicted"/>
<dbReference type="GO" id="GO:0051607">
    <property type="term" value="P:defense response to virus"/>
    <property type="evidence" value="ECO:0007669"/>
    <property type="project" value="InterPro"/>
</dbReference>
<organism evidence="2 3">
    <name type="scientific">Prunus persica</name>
    <name type="common">Peach</name>
    <name type="synonym">Amygdalus persica</name>
    <dbReference type="NCBI Taxonomy" id="3760"/>
    <lineage>
        <taxon>Eukaryota</taxon>
        <taxon>Viridiplantae</taxon>
        <taxon>Streptophyta</taxon>
        <taxon>Embryophyta</taxon>
        <taxon>Tracheophyta</taxon>
        <taxon>Spermatophyta</taxon>
        <taxon>Magnoliopsida</taxon>
        <taxon>eudicotyledons</taxon>
        <taxon>Gunneridae</taxon>
        <taxon>Pentapetalae</taxon>
        <taxon>rosids</taxon>
        <taxon>fabids</taxon>
        <taxon>Rosales</taxon>
        <taxon>Rosaceae</taxon>
        <taxon>Amygdaloideae</taxon>
        <taxon>Amygdaleae</taxon>
        <taxon>Prunus</taxon>
    </lineage>
</organism>
<accession>A0A251PSS8</accession>
<evidence type="ECO:0000313" key="3">
    <source>
        <dbReference type="Proteomes" id="UP000006882"/>
    </source>
</evidence>
<dbReference type="Gramene" id="ONI14634">
    <property type="protein sequence ID" value="ONI14634"/>
    <property type="gene ID" value="PRUPE_4G289200"/>
</dbReference>
<dbReference type="InterPro" id="IPR044287">
    <property type="entry name" value="SGS3"/>
</dbReference>
<evidence type="ECO:0000256" key="1">
    <source>
        <dbReference type="SAM" id="MobiDB-lite"/>
    </source>
</evidence>
<dbReference type="PANTHER" id="PTHR46602">
    <property type="entry name" value="PROTEIN SUPPRESSOR OF GENE SILENCING 3"/>
    <property type="match status" value="1"/>
</dbReference>
<evidence type="ECO:0000313" key="2">
    <source>
        <dbReference type="EMBL" id="ONI14634.1"/>
    </source>
</evidence>
<dbReference type="Proteomes" id="UP000006882">
    <property type="component" value="Chromosome G4"/>
</dbReference>
<sequence>MYLQEQFFKDQIKIIHESRDAKEESFERLQQEERDKVKQSYVNPSNGEEKKYRSAEIDNFIKSQEKEMEEFVEERDIDGDRDPETDMLIKAHEDNKTAMKWRHWEEEVELEKDFDAKLTQLMEKYSPHCA</sequence>
<name>A0A251PSS8_PRUPE</name>